<organism evidence="1 2">
    <name type="scientific">Rhodococcus ruber</name>
    <dbReference type="NCBI Taxonomy" id="1830"/>
    <lineage>
        <taxon>Bacteria</taxon>
        <taxon>Bacillati</taxon>
        <taxon>Actinomycetota</taxon>
        <taxon>Actinomycetes</taxon>
        <taxon>Mycobacteriales</taxon>
        <taxon>Nocardiaceae</taxon>
        <taxon>Rhodococcus</taxon>
    </lineage>
</organism>
<reference evidence="1 2" key="1">
    <citation type="journal article" date="2014" name="Genome Announc.">
        <title>Draft Genome Sequence of Propane- and Butane-Oxidizing Actinobacterium Rhodococcus ruber IEGM 231.</title>
        <authorList>
            <person name="Ivshina I.B."/>
            <person name="Kuyukina M.S."/>
            <person name="Krivoruchko A.V."/>
            <person name="Barbe V."/>
            <person name="Fischer C."/>
        </authorList>
    </citation>
    <scope>NUCLEOTIDE SEQUENCE [LARGE SCALE GENOMIC DNA]</scope>
</reference>
<sequence>MTTDRPHPLPDAVLADLDDRAVQLVAVTHGEGDAGDVARLTAALDRQQLIGLAISCAAMVDPSKPVSELLAWMTPQDPVCESTAADGVARAWTEPELRRAHAAHVRGVRTPYVVTGERLYQRLSKRARAARSGVPA</sequence>
<accession>A0A098BVQ8</accession>
<dbReference type="RefSeq" id="WP_040275432.1">
    <property type="nucleotide sequence ID" value="NZ_JABFDS010000001.1"/>
</dbReference>
<protein>
    <submittedName>
        <fullName evidence="1">Uncharacterized protein</fullName>
    </submittedName>
</protein>
<dbReference type="AlphaFoldDB" id="A0A098BVQ8"/>
<dbReference type="Proteomes" id="UP000042997">
    <property type="component" value="Unassembled WGS sequence"/>
</dbReference>
<name>A0A098BVQ8_9NOCA</name>
<gene>
    <name evidence="1" type="ORF">RHRU231_930156</name>
</gene>
<proteinExistence type="predicted"/>
<evidence type="ECO:0000313" key="2">
    <source>
        <dbReference type="Proteomes" id="UP000042997"/>
    </source>
</evidence>
<dbReference type="OrthoDB" id="9793302at2"/>
<dbReference type="EMBL" id="CCSD01000109">
    <property type="protein sequence ID" value="CDZ92277.1"/>
    <property type="molecule type" value="Genomic_DNA"/>
</dbReference>
<evidence type="ECO:0000313" key="1">
    <source>
        <dbReference type="EMBL" id="CDZ92277.1"/>
    </source>
</evidence>